<feature type="compositionally biased region" description="Acidic residues" evidence="3">
    <location>
        <begin position="321"/>
        <end position="336"/>
    </location>
</feature>
<keyword evidence="2" id="KW-0677">Repeat</keyword>
<dbReference type="EMBL" id="JADGKB010000112">
    <property type="protein sequence ID" value="KAJ3253344.1"/>
    <property type="molecule type" value="Genomic_DNA"/>
</dbReference>
<dbReference type="AlphaFoldDB" id="A0AAD5Y1B6"/>
<name>A0AAD5Y1B6_9FUNG</name>
<feature type="region of interest" description="Disordered" evidence="3">
    <location>
        <begin position="234"/>
        <end position="260"/>
    </location>
</feature>
<feature type="compositionally biased region" description="Low complexity" evidence="3">
    <location>
        <begin position="243"/>
        <end position="258"/>
    </location>
</feature>
<dbReference type="SUPFAM" id="SSF52058">
    <property type="entry name" value="L domain-like"/>
    <property type="match status" value="1"/>
</dbReference>
<sequence>MTSDCSLFNQKIYPSLTGGNGTLNLCCTSSVVRCDNNKKITEINFLGIHLGGTIPNEIGQLSNLVKLDLGQSGLRSTIPPSISQLNQLTYLGLGYNHFATGPLPDLSKTTKLQILTLQAINVADPSPGAIFNLSNLQILDLSDNNLNWNLDTVLKGSRSLANTTLSGTTNYLTMLPKIQTLYLGNNSLTGLINPNISTLQNLRVLFLNDNLLTGSIPPQLSNLLNLQQLFGDQKAINPPSSSPSPSSSPQESNSSSPPLLGLYIALPKKEKSNLEGGKRDTVRFSIDDPTDITETFDETARLTVVKQNEISPPMFQKEDINDSDSDASTESSEEDNAQLGQIYKINRKAIDKSSTLGTNETVADTSNVTHSNPATEGVPASSEVQKSQTEVVEFTLSAPILNSSNANETIPPNVDSEHDQPFDSAFDSNDFNLLNRVKITDEAKSIETSIADNSEGRSLPRDVTIIPKAKETQEEKFQIPELLLNVINFDKEHHIGGDIDEDQKLKSMERKAEPSDGTPDIPNYYFDSFVSLADSDSPLPTTDE</sequence>
<dbReference type="InterPro" id="IPR032675">
    <property type="entry name" value="LRR_dom_sf"/>
</dbReference>
<dbReference type="Proteomes" id="UP001210925">
    <property type="component" value="Unassembled WGS sequence"/>
</dbReference>
<comment type="caution">
    <text evidence="4">The sequence shown here is derived from an EMBL/GenBank/DDBJ whole genome shotgun (WGS) entry which is preliminary data.</text>
</comment>
<dbReference type="Pfam" id="PF00560">
    <property type="entry name" value="LRR_1"/>
    <property type="match status" value="3"/>
</dbReference>
<evidence type="ECO:0000256" key="1">
    <source>
        <dbReference type="ARBA" id="ARBA00022614"/>
    </source>
</evidence>
<evidence type="ECO:0008006" key="6">
    <source>
        <dbReference type="Google" id="ProtNLM"/>
    </source>
</evidence>
<accession>A0AAD5Y1B6</accession>
<gene>
    <name evidence="4" type="ORF">HK103_000723</name>
</gene>
<keyword evidence="5" id="KW-1185">Reference proteome</keyword>
<evidence type="ECO:0000313" key="5">
    <source>
        <dbReference type="Proteomes" id="UP001210925"/>
    </source>
</evidence>
<feature type="compositionally biased region" description="Basic and acidic residues" evidence="3">
    <location>
        <begin position="498"/>
        <end position="514"/>
    </location>
</feature>
<reference evidence="4" key="1">
    <citation type="submission" date="2020-05" db="EMBL/GenBank/DDBJ databases">
        <title>Phylogenomic resolution of chytrid fungi.</title>
        <authorList>
            <person name="Stajich J.E."/>
            <person name="Amses K."/>
            <person name="Simmons R."/>
            <person name="Seto K."/>
            <person name="Myers J."/>
            <person name="Bonds A."/>
            <person name="Quandt C.A."/>
            <person name="Barry K."/>
            <person name="Liu P."/>
            <person name="Grigoriev I."/>
            <person name="Longcore J.E."/>
            <person name="James T.Y."/>
        </authorList>
    </citation>
    <scope>NUCLEOTIDE SEQUENCE</scope>
    <source>
        <strain evidence="4">PLAUS21</strain>
    </source>
</reference>
<proteinExistence type="predicted"/>
<dbReference type="InterPro" id="IPR003591">
    <property type="entry name" value="Leu-rich_rpt_typical-subtyp"/>
</dbReference>
<dbReference type="SMART" id="SM00369">
    <property type="entry name" value="LRR_TYP"/>
    <property type="match status" value="4"/>
</dbReference>
<dbReference type="Gene3D" id="3.80.10.10">
    <property type="entry name" value="Ribonuclease Inhibitor"/>
    <property type="match status" value="2"/>
</dbReference>
<keyword evidence="1" id="KW-0433">Leucine-rich repeat</keyword>
<feature type="compositionally biased region" description="Polar residues" evidence="3">
    <location>
        <begin position="356"/>
        <end position="374"/>
    </location>
</feature>
<evidence type="ECO:0000313" key="4">
    <source>
        <dbReference type="EMBL" id="KAJ3253344.1"/>
    </source>
</evidence>
<feature type="region of interest" description="Disordered" evidence="3">
    <location>
        <begin position="498"/>
        <end position="523"/>
    </location>
</feature>
<feature type="region of interest" description="Disordered" evidence="3">
    <location>
        <begin position="307"/>
        <end position="340"/>
    </location>
</feature>
<feature type="region of interest" description="Disordered" evidence="3">
    <location>
        <begin position="356"/>
        <end position="386"/>
    </location>
</feature>
<dbReference type="InterPro" id="IPR052595">
    <property type="entry name" value="LRRC69/RLP"/>
</dbReference>
<dbReference type="PANTHER" id="PTHR48057:SF17">
    <property type="entry name" value="LRR RECEPTOR-LIKE SERINE_THREONINE-PROTEIN KINASE FLS2"/>
    <property type="match status" value="1"/>
</dbReference>
<dbReference type="PANTHER" id="PTHR48057">
    <property type="entry name" value="LEUCINE-RICH REPEAT SERINE/THREONINE-PROTEIN KINASE 1"/>
    <property type="match status" value="1"/>
</dbReference>
<organism evidence="4 5">
    <name type="scientific">Boothiomyces macroporosus</name>
    <dbReference type="NCBI Taxonomy" id="261099"/>
    <lineage>
        <taxon>Eukaryota</taxon>
        <taxon>Fungi</taxon>
        <taxon>Fungi incertae sedis</taxon>
        <taxon>Chytridiomycota</taxon>
        <taxon>Chytridiomycota incertae sedis</taxon>
        <taxon>Chytridiomycetes</taxon>
        <taxon>Rhizophydiales</taxon>
        <taxon>Terramycetaceae</taxon>
        <taxon>Boothiomyces</taxon>
    </lineage>
</organism>
<evidence type="ECO:0000256" key="2">
    <source>
        <dbReference type="ARBA" id="ARBA00022737"/>
    </source>
</evidence>
<evidence type="ECO:0000256" key="3">
    <source>
        <dbReference type="SAM" id="MobiDB-lite"/>
    </source>
</evidence>
<dbReference type="InterPro" id="IPR001611">
    <property type="entry name" value="Leu-rich_rpt"/>
</dbReference>
<protein>
    <recommendedName>
        <fullName evidence="6">L domain-like protein</fullName>
    </recommendedName>
</protein>